<keyword evidence="2" id="KW-1185">Reference proteome</keyword>
<reference evidence="1 2" key="1">
    <citation type="journal article" date="2016" name="Microb. Cell Fact.">
        <title>Dissection of exopolysaccharide biosynthesis in Kozakia baliensis.</title>
        <authorList>
            <person name="Brandt J.U."/>
            <person name="Jakob F."/>
            <person name="Behr J."/>
            <person name="Geissler A.J."/>
            <person name="Vogel R.F."/>
        </authorList>
    </citation>
    <scope>NUCLEOTIDE SEQUENCE [LARGE SCALE GENOMIC DNA]</scope>
    <source>
        <strain evidence="1 2">DSM 14400</strain>
    </source>
</reference>
<dbReference type="EMBL" id="CP014674">
    <property type="protein sequence ID" value="AOX17436.1"/>
    <property type="molecule type" value="Genomic_DNA"/>
</dbReference>
<dbReference type="STRING" id="153496.A0U89_10120"/>
<accession>A0A1D8UUW8</accession>
<proteinExistence type="predicted"/>
<sequence length="74" mass="8251">MVTDDGLSAAREDVLAELLRLKGERRAFRIGISLFNLVDRPGWFAVDPEFLQGFSCERGPRMWSITASTIPIPG</sequence>
<evidence type="ECO:0000313" key="2">
    <source>
        <dbReference type="Proteomes" id="UP000179145"/>
    </source>
</evidence>
<gene>
    <name evidence="1" type="ORF">A0U89_10120</name>
</gene>
<name>A0A1D8UUW8_9PROT</name>
<dbReference type="KEGG" id="kba:A0U89_10120"/>
<evidence type="ECO:0000313" key="1">
    <source>
        <dbReference type="EMBL" id="AOX17436.1"/>
    </source>
</evidence>
<protein>
    <submittedName>
        <fullName evidence="1">Uncharacterized protein</fullName>
    </submittedName>
</protein>
<dbReference type="AlphaFoldDB" id="A0A1D8UUW8"/>
<dbReference type="Proteomes" id="UP000179145">
    <property type="component" value="Chromosome"/>
</dbReference>
<organism evidence="1 2">
    <name type="scientific">Kozakia baliensis</name>
    <dbReference type="NCBI Taxonomy" id="153496"/>
    <lineage>
        <taxon>Bacteria</taxon>
        <taxon>Pseudomonadati</taxon>
        <taxon>Pseudomonadota</taxon>
        <taxon>Alphaproteobacteria</taxon>
        <taxon>Acetobacterales</taxon>
        <taxon>Acetobacteraceae</taxon>
        <taxon>Kozakia</taxon>
    </lineage>
</organism>